<feature type="transmembrane region" description="Helical" evidence="2">
    <location>
        <begin position="83"/>
        <end position="104"/>
    </location>
</feature>
<keyword evidence="2" id="KW-0812">Transmembrane</keyword>
<feature type="region of interest" description="Disordered" evidence="1">
    <location>
        <begin position="908"/>
        <end position="936"/>
    </location>
</feature>
<evidence type="ECO:0000256" key="1">
    <source>
        <dbReference type="SAM" id="MobiDB-lite"/>
    </source>
</evidence>
<gene>
    <name evidence="4" type="ORF">NBG84_01155</name>
</gene>
<comment type="caution">
    <text evidence="4">The sequence shown here is derived from an EMBL/GenBank/DDBJ whole genome shotgun (WGS) entry which is preliminary data.</text>
</comment>
<dbReference type="SUPFAM" id="SSF52540">
    <property type="entry name" value="P-loop containing nucleoside triphosphate hydrolases"/>
    <property type="match status" value="1"/>
</dbReference>
<feature type="transmembrane region" description="Helical" evidence="2">
    <location>
        <begin position="524"/>
        <end position="543"/>
    </location>
</feature>
<proteinExistence type="predicted"/>
<feature type="domain" description="NACHT" evidence="3">
    <location>
        <begin position="193"/>
        <end position="335"/>
    </location>
</feature>
<keyword evidence="2" id="KW-1133">Transmembrane helix</keyword>
<feature type="region of interest" description="Disordered" evidence="1">
    <location>
        <begin position="366"/>
        <end position="386"/>
    </location>
</feature>
<organism evidence="4 5">
    <name type="scientific">Streptomyces albipurpureus</name>
    <dbReference type="NCBI Taxonomy" id="2897419"/>
    <lineage>
        <taxon>Bacteria</taxon>
        <taxon>Bacillati</taxon>
        <taxon>Actinomycetota</taxon>
        <taxon>Actinomycetes</taxon>
        <taxon>Kitasatosporales</taxon>
        <taxon>Streptomycetaceae</taxon>
        <taxon>Streptomyces</taxon>
    </lineage>
</organism>
<accession>A0ABT0UHI4</accession>
<feature type="transmembrane region" description="Helical" evidence="2">
    <location>
        <begin position="57"/>
        <end position="77"/>
    </location>
</feature>
<reference evidence="4" key="1">
    <citation type="submission" date="2022-06" db="EMBL/GenBank/DDBJ databases">
        <title>Genome public.</title>
        <authorList>
            <person name="Sun Q."/>
        </authorList>
    </citation>
    <scope>NUCLEOTIDE SEQUENCE</scope>
    <source>
        <strain evidence="4">CWNU-1</strain>
    </source>
</reference>
<protein>
    <submittedName>
        <fullName evidence="4">NACHT domain-containing protein</fullName>
    </submittedName>
</protein>
<evidence type="ECO:0000259" key="3">
    <source>
        <dbReference type="Pfam" id="PF05729"/>
    </source>
</evidence>
<feature type="region of interest" description="Disordered" evidence="1">
    <location>
        <begin position="34"/>
        <end position="54"/>
    </location>
</feature>
<dbReference type="InterPro" id="IPR007111">
    <property type="entry name" value="NACHT_NTPase"/>
</dbReference>
<dbReference type="InterPro" id="IPR027417">
    <property type="entry name" value="P-loop_NTPase"/>
</dbReference>
<keyword evidence="2" id="KW-0472">Membrane</keyword>
<name>A0ABT0UHI4_9ACTN</name>
<evidence type="ECO:0000313" key="4">
    <source>
        <dbReference type="EMBL" id="MCM2386933.1"/>
    </source>
</evidence>
<keyword evidence="5" id="KW-1185">Reference proteome</keyword>
<feature type="transmembrane region" description="Helical" evidence="2">
    <location>
        <begin position="632"/>
        <end position="653"/>
    </location>
</feature>
<dbReference type="Proteomes" id="UP001431429">
    <property type="component" value="Unassembled WGS sequence"/>
</dbReference>
<evidence type="ECO:0000313" key="5">
    <source>
        <dbReference type="Proteomes" id="UP001431429"/>
    </source>
</evidence>
<dbReference type="EMBL" id="JAMQAW010000001">
    <property type="protein sequence ID" value="MCM2386933.1"/>
    <property type="molecule type" value="Genomic_DNA"/>
</dbReference>
<dbReference type="RefSeq" id="WP_250917288.1">
    <property type="nucleotide sequence ID" value="NZ_JAMQAW010000001.1"/>
</dbReference>
<feature type="transmembrane region" description="Helical" evidence="2">
    <location>
        <begin position="725"/>
        <end position="744"/>
    </location>
</feature>
<dbReference type="Pfam" id="PF05729">
    <property type="entry name" value="NACHT"/>
    <property type="match status" value="1"/>
</dbReference>
<evidence type="ECO:0000256" key="2">
    <source>
        <dbReference type="SAM" id="Phobius"/>
    </source>
</evidence>
<feature type="transmembrane region" description="Helical" evidence="2">
    <location>
        <begin position="489"/>
        <end position="512"/>
    </location>
</feature>
<feature type="transmembrane region" description="Helical" evidence="2">
    <location>
        <begin position="602"/>
        <end position="620"/>
    </location>
</feature>
<sequence>MRGQLDVWRARRTRPVPTTIVTPKNGGYAANLTQTGRPDAGPHLRTDAPGPSKPRPFGTVVALLLVTAGASLALWGADSHGKGPNWLGAGVLIVGVLPWVGAGLTRRNRVFDLDTERLDSAAAQLGGWLRTAYDQEERRSRIHEPVPLQLRWGPGDPLLVDHWKNISLGSSQLPDLGGEFDDINDVFHRLPSRRLVVLGAPGAGKSVLALRLARRALGKGPVPVVLPLASWQPGGQGLWQWAAEQLAERHPRLADSADERTAIALALLESGRVLPVLDGWDEIPTAVQASAFREFSASLRSEARFVLTSRTDAYARVVAECGVLSAAAVIELERLTVAQLAEHLPRTSRPTSAAGRIATKWDPVLDRLRQGGDGGGDARSDTESDRAAHRLRTALATPLMVQLARAAYSDTQADPAELLDDTARFPDHHAIEAHLIDRFLPSVYAGALADRRWDPAAAEGWLRFLARHIRAGSTQELEWWRLDLAAPRWAGPLGFLPSIVAMTAIAYGIGLGAARTTAVPAGRVWPTLALLALVALVVGWRSIDPAALPAPRRWRARISRPLPLTEPADTSAATPWEVLRQDRTTALLTGVQRPLSPDGWLGALRTTLILTPIAVLLWLLSAGADTPGDRTWAAPALLGLIAWLLYGVALSAWGRYTVARIYLAGRGKLPWRLSAFLQDAHRRGVLRQSGGRYRFRHRELLHRLSGDTVSLRPAASQGGRRAGRVGLEVGVGLTVVVWLGAAAVHTVGSAGPVRAVAPACSLLTTAQLAPAISDPYSRPAGPTGEADQCQWSELAPFHRDVRVELTITVTRPDGGRSALTVADRRVREGNGDKLTGVGDAAVADTWSNGSGPGAATASVRARAKNVVVDLRYSEQVSDQPRVISMAGILTRQVLHNAGLGPSPGVALSTVSSPVPPTHSPYSRYRRESPSSLVGPVWQPTDRSQLLEVDGVPLVFRAPRTDCESGPVCGIRVTGAGGEIETVPGSLKAGLRPCGAAPCDHQAVERSLRDRTNPSTTEADWSWADSTTAFADVPCRPEPSVDRSGTDDPHCVELVRAISYDGRHYLLELRTTIAKEHADVMRKTVNDLYTQSRPPASARR</sequence>
<dbReference type="Gene3D" id="3.40.50.300">
    <property type="entry name" value="P-loop containing nucleotide triphosphate hydrolases"/>
    <property type="match status" value="1"/>
</dbReference>